<dbReference type="GO" id="GO:0004674">
    <property type="term" value="F:protein serine/threonine kinase activity"/>
    <property type="evidence" value="ECO:0007669"/>
    <property type="project" value="TreeGrafter"/>
</dbReference>
<proteinExistence type="predicted"/>
<dbReference type="InterPro" id="IPR011009">
    <property type="entry name" value="Kinase-like_dom_sf"/>
</dbReference>
<dbReference type="SUPFAM" id="SSF56112">
    <property type="entry name" value="Protein kinase-like (PK-like)"/>
    <property type="match status" value="2"/>
</dbReference>
<feature type="region of interest" description="Disordered" evidence="5">
    <location>
        <begin position="836"/>
        <end position="859"/>
    </location>
</feature>
<dbReference type="PANTHER" id="PTHR44329">
    <property type="entry name" value="SERINE/THREONINE-PROTEIN KINASE TNNI3K-RELATED"/>
    <property type="match status" value="1"/>
</dbReference>
<keyword evidence="4" id="KW-0067">ATP-binding</keyword>
<dbReference type="EMBL" id="LNZH02000187">
    <property type="protein sequence ID" value="OCB87836.1"/>
    <property type="molecule type" value="Genomic_DNA"/>
</dbReference>
<evidence type="ECO:0000256" key="4">
    <source>
        <dbReference type="ARBA" id="ARBA00022840"/>
    </source>
</evidence>
<dbReference type="Proteomes" id="UP000757232">
    <property type="component" value="Unassembled WGS sequence"/>
</dbReference>
<keyword evidence="1" id="KW-0808">Transferase</keyword>
<evidence type="ECO:0000256" key="1">
    <source>
        <dbReference type="ARBA" id="ARBA00022679"/>
    </source>
</evidence>
<feature type="region of interest" description="Disordered" evidence="5">
    <location>
        <begin position="651"/>
        <end position="678"/>
    </location>
</feature>
<dbReference type="PANTHER" id="PTHR44329:SF288">
    <property type="entry name" value="MITOGEN-ACTIVATED PROTEIN KINASE KINASE KINASE 20"/>
    <property type="match status" value="1"/>
</dbReference>
<evidence type="ECO:0000256" key="5">
    <source>
        <dbReference type="SAM" id="MobiDB-lite"/>
    </source>
</evidence>
<protein>
    <recommendedName>
        <fullName evidence="6">Protein kinase domain-containing protein</fullName>
    </recommendedName>
</protein>
<reference evidence="7" key="1">
    <citation type="submission" date="2016-06" db="EMBL/GenBank/DDBJ databases">
        <title>Draft Genome sequence of the fungus Inonotus baumii.</title>
        <authorList>
            <person name="Zhu H."/>
            <person name="Lin W."/>
        </authorList>
    </citation>
    <scope>NUCLEOTIDE SEQUENCE</scope>
    <source>
        <strain evidence="7">821</strain>
    </source>
</reference>
<feature type="domain" description="Protein kinase" evidence="6">
    <location>
        <begin position="340"/>
        <end position="628"/>
    </location>
</feature>
<evidence type="ECO:0000256" key="2">
    <source>
        <dbReference type="ARBA" id="ARBA00022741"/>
    </source>
</evidence>
<dbReference type="InterPro" id="IPR008271">
    <property type="entry name" value="Ser/Thr_kinase_AS"/>
</dbReference>
<gene>
    <name evidence="7" type="ORF">A7U60_g4969</name>
</gene>
<evidence type="ECO:0000313" key="7">
    <source>
        <dbReference type="EMBL" id="OCB87836.1"/>
    </source>
</evidence>
<evidence type="ECO:0000259" key="6">
    <source>
        <dbReference type="PROSITE" id="PS50011"/>
    </source>
</evidence>
<sequence>MATLRRTESVDSFDMICQDTVKAISALRRDGLVGTLDSDPLLAFHLPRVEIGIRALTLAEASQRHQQEQTDPSLFGLLAGFFSPKLKEAMTNENLKRRGMRDLQDARKTITGAARGREKILAVCQYAFGKVYIQCLYERSRLLRYLSLRVMSNSGLFSVYHQRRKAEEIMRALDRAGQDMFLRLKTRLGASPESQDVTNRLMKLLNETIIVNRDAQYNRAVNQIIRIAEKAVARYEEFMHLEKSHIASNDSHGRSLDALMLSWQDGLSEFYLSAGDSGRDRRGSYFTSLHFVLLRKLFADDDICFPPSHQNKDECTLLRERVLKDLNLNVLFKGAPDSAGIQRIGRVKGSFGIIDKYLLEEPFPSVSWPVSELAVKTVRVEFGVSRNEETAWRLWKRLVRELRVWSRMQNARIVPILGVWDTQERDTAFCTVSPWISDDQLDHYVMTVRPKKLEALALMRDVASGLDYMHNLGSGVVHGDLKPDNILVKDGRAFITDFGLSHTMDGTRGLTSEVHGNPAWLAPEVITAKCEKGFSKQTFKPTFAQDIYSFGCLFFFVMNREMPFERFGDSPESVLTARKEYPYENPISINDASRLDIDYCFLMLECWRVDPTLRITARLALVHVEKLVDLEKSGHPRKAASCVMASEAPLVPSNDGNRTQRPNNISRRHPTQDLLTKSRPSVSQSTELVFALLPWKMQEINLISCFTPPKPPRQLETCPMDPISSTMGLYQGVQIIKDVGTQSYRIFFARSAADWHFQQFRRAELEAAYWNSHVDNLLRNSGEIPGARVEVIKINASDFKLATQKYRKRVMHWCKRLSIQTGNRLDDWTRAHMTGNGPSSTNFCSEEELPQDDEEGTHRIRDQSRSLSALGRIGFVLYGEHLIKEQAQKVAELRQSLSIKCIAESKFAASVPKNYGIPATRHESKLMQFVACALERVRAEVPIRVFRINVPDPQYEYGDGELLDSNMAEHPIPEYNLPRMSLRPLPHGAAQGLEPIENCIVVSRSPLLAMSDEHYESEAIKLARLFADDEEHDKGFLANRPDSDVLRCCAMVLYPGQGCDLLFKLPPGSHPRPQTLRQLLTYEQARSPVHPLSDRIKFCIRIVSGLLIVHSLGLVHKRIHPETIVVVETLGMAETDTYPHRLGHPYLTSLQLARTDNGKTKRLKYEHAIIHRGIYLHPRDQYIEDQPGQKASERRLDEYRQRDDIYSAGVCLFEVMCFRSLLVWKDPPAVRFADYVYDDTFVPLSNNHEAWKGLSSAERAKMRAAVLINHVREKVPQALGRRLGKQAAETIVSFLRAGYEDEAFGVSLRDRSESEASLFFLSHALRCLRDIHRELIRREKKRGRFR</sequence>
<name>A0A9Q5HXH7_SANBA</name>
<dbReference type="Gene3D" id="1.10.510.10">
    <property type="entry name" value="Transferase(Phosphotransferase) domain 1"/>
    <property type="match status" value="2"/>
</dbReference>
<dbReference type="InterPro" id="IPR000719">
    <property type="entry name" value="Prot_kinase_dom"/>
</dbReference>
<evidence type="ECO:0000313" key="8">
    <source>
        <dbReference type="Proteomes" id="UP000757232"/>
    </source>
</evidence>
<accession>A0A9Q5HXH7</accession>
<dbReference type="OrthoDB" id="1911848at2759"/>
<feature type="compositionally biased region" description="Acidic residues" evidence="5">
    <location>
        <begin position="845"/>
        <end position="855"/>
    </location>
</feature>
<comment type="caution">
    <text evidence="7">The sequence shown here is derived from an EMBL/GenBank/DDBJ whole genome shotgun (WGS) entry which is preliminary data.</text>
</comment>
<dbReference type="Pfam" id="PF00069">
    <property type="entry name" value="Pkinase"/>
    <property type="match status" value="1"/>
</dbReference>
<dbReference type="SMART" id="SM00220">
    <property type="entry name" value="S_TKc"/>
    <property type="match status" value="1"/>
</dbReference>
<evidence type="ECO:0000256" key="3">
    <source>
        <dbReference type="ARBA" id="ARBA00022777"/>
    </source>
</evidence>
<dbReference type="PROSITE" id="PS50011">
    <property type="entry name" value="PROTEIN_KINASE_DOM"/>
    <property type="match status" value="2"/>
</dbReference>
<feature type="domain" description="Protein kinase" evidence="6">
    <location>
        <begin position="951"/>
        <end position="1320"/>
    </location>
</feature>
<feature type="compositionally biased region" description="Polar residues" evidence="5">
    <location>
        <begin position="654"/>
        <end position="665"/>
    </location>
</feature>
<dbReference type="PROSITE" id="PS00108">
    <property type="entry name" value="PROTEIN_KINASE_ST"/>
    <property type="match status" value="1"/>
</dbReference>
<keyword evidence="8" id="KW-1185">Reference proteome</keyword>
<dbReference type="InterPro" id="IPR051681">
    <property type="entry name" value="Ser/Thr_Kinases-Pseudokinases"/>
</dbReference>
<keyword evidence="2" id="KW-0547">Nucleotide-binding</keyword>
<keyword evidence="3" id="KW-0418">Kinase</keyword>
<organism evidence="7 8">
    <name type="scientific">Sanghuangporus baumii</name>
    <name type="common">Phellinus baumii</name>
    <dbReference type="NCBI Taxonomy" id="108892"/>
    <lineage>
        <taxon>Eukaryota</taxon>
        <taxon>Fungi</taxon>
        <taxon>Dikarya</taxon>
        <taxon>Basidiomycota</taxon>
        <taxon>Agaricomycotina</taxon>
        <taxon>Agaricomycetes</taxon>
        <taxon>Hymenochaetales</taxon>
        <taxon>Hymenochaetaceae</taxon>
        <taxon>Sanghuangporus</taxon>
    </lineage>
</organism>
<dbReference type="GO" id="GO:0005524">
    <property type="term" value="F:ATP binding"/>
    <property type="evidence" value="ECO:0007669"/>
    <property type="project" value="UniProtKB-KW"/>
</dbReference>